<dbReference type="EMBL" id="SOIJ01000185">
    <property type="protein sequence ID" value="TET92711.1"/>
    <property type="molecule type" value="Genomic_DNA"/>
</dbReference>
<dbReference type="Proteomes" id="UP000316925">
    <property type="component" value="Unassembled WGS sequence"/>
</dbReference>
<dbReference type="InterPro" id="IPR027980">
    <property type="entry name" value="RACo_C"/>
</dbReference>
<dbReference type="PANTHER" id="PTHR42895:SF2">
    <property type="entry name" value="IRON-SULFUR CLUSTER PROTEIN"/>
    <property type="match status" value="1"/>
</dbReference>
<organism evidence="2 3">
    <name type="scientific">Aerophobetes bacterium</name>
    <dbReference type="NCBI Taxonomy" id="2030807"/>
    <lineage>
        <taxon>Bacteria</taxon>
        <taxon>Candidatus Aerophobota</taxon>
    </lineage>
</organism>
<dbReference type="AlphaFoldDB" id="A0A523YME4"/>
<dbReference type="InterPro" id="IPR040506">
    <property type="entry name" value="RACo_linker"/>
</dbReference>
<reference evidence="2 3" key="1">
    <citation type="submission" date="2019-03" db="EMBL/GenBank/DDBJ databases">
        <title>Metabolic potential of uncultured bacteria and archaea associated with petroleum seepage in deep-sea sediments.</title>
        <authorList>
            <person name="Dong X."/>
            <person name="Hubert C."/>
        </authorList>
    </citation>
    <scope>NUCLEOTIDE SEQUENCE [LARGE SCALE GENOMIC DNA]</scope>
    <source>
        <strain evidence="2">E29_bin28</strain>
    </source>
</reference>
<gene>
    <name evidence="2" type="ORF">E3J33_03280</name>
</gene>
<dbReference type="Pfam" id="PF14574">
    <property type="entry name" value="RACo_C_ter"/>
    <property type="match status" value="1"/>
</dbReference>
<dbReference type="InterPro" id="IPR001041">
    <property type="entry name" value="2Fe-2S_ferredoxin-type"/>
</dbReference>
<dbReference type="Gene3D" id="3.30.420.480">
    <property type="entry name" value="Domain of unknown function (DUF4445)"/>
    <property type="match status" value="1"/>
</dbReference>
<dbReference type="Pfam" id="PF00111">
    <property type="entry name" value="Fer2"/>
    <property type="match status" value="1"/>
</dbReference>
<dbReference type="Gene3D" id="3.10.20.30">
    <property type="match status" value="1"/>
</dbReference>
<dbReference type="Pfam" id="PF17651">
    <property type="entry name" value="Raco_middle"/>
    <property type="match status" value="1"/>
</dbReference>
<dbReference type="InterPro" id="IPR041414">
    <property type="entry name" value="Raco-like_middle"/>
</dbReference>
<dbReference type="CDD" id="cd00207">
    <property type="entry name" value="fer2"/>
    <property type="match status" value="1"/>
</dbReference>
<proteinExistence type="predicted"/>
<feature type="domain" description="2Fe-2S ferredoxin-type" evidence="1">
    <location>
        <begin position="4"/>
        <end position="95"/>
    </location>
</feature>
<protein>
    <submittedName>
        <fullName evidence="2">DUF4445 domain-containing protein</fullName>
    </submittedName>
</protein>
<dbReference type="InterPro" id="IPR052911">
    <property type="entry name" value="Corrinoid_activation_enz"/>
</dbReference>
<dbReference type="PANTHER" id="PTHR42895">
    <property type="entry name" value="IRON-SULFUR CLUSTER-BINDING PROTEIN-RELATED"/>
    <property type="match status" value="1"/>
</dbReference>
<evidence type="ECO:0000259" key="1">
    <source>
        <dbReference type="PROSITE" id="PS51085"/>
    </source>
</evidence>
<dbReference type="InterPro" id="IPR042259">
    <property type="entry name" value="Raco-like_middle_sf"/>
</dbReference>
<dbReference type="Gene3D" id="3.10.20.880">
    <property type="match status" value="1"/>
</dbReference>
<dbReference type="PROSITE" id="PS51085">
    <property type="entry name" value="2FE2S_FER_2"/>
    <property type="match status" value="1"/>
</dbReference>
<evidence type="ECO:0000313" key="3">
    <source>
        <dbReference type="Proteomes" id="UP000316925"/>
    </source>
</evidence>
<sequence>MKDRKVRVIFRPEKKEILTSVKTPLKEAIKRAGIKINFPCGGKGICGKCKINVKGKFSPLTSAEKKHLQPVEKDVRLACQAVVEGDAEVEVHPLSLISFPKILTNRINRKIKIKPLIKKTYLSLPPPSLKDQIADLSRLEKYLKERGIRYPFADLDLVKKLPRVMREADFKLTAVLKKQRLLTVEKGDTRGKNFGVAFDVGTTTVVGTLIDLDTGEELATRALLNPQASFGEDVVSRIDFLQSHPEGLKILQKRIMGAINRIIQMLSRVGEVKRENIYLATFVGNTVMQHLLLGVNPTNLALYPYVPVLKRSMELKASDLGIRINPQGSLYFFPNIAAFVGGDTVAVILATSLFDDNSQKVRLAIDIGTNGEIVLAKGKKLVCASTAAGPAFEGARISQGMRAERGAIERVKLEEGKVEIEIIGGGRARGICGSGLIDASSQLLKEEIIDSSGWLKPSSKAKEKWSSRITKKNNHNGFLLVEREKAQDRIPIVLTQKDIRELQLAKGAICSGIKILLTRLEVEKGEVDEVLLAGAFGSYINPESAHLIGLIPNFPKAKVRSVGNAASLGAIMALVSEEDCKQAEKISEGVDYVELASFPEFPDILTQAMRFGKQD</sequence>
<dbReference type="Pfam" id="PF17650">
    <property type="entry name" value="RACo_linker"/>
    <property type="match status" value="1"/>
</dbReference>
<dbReference type="GO" id="GO:0051536">
    <property type="term" value="F:iron-sulfur cluster binding"/>
    <property type="evidence" value="ECO:0007669"/>
    <property type="project" value="InterPro"/>
</dbReference>
<name>A0A523YME4_UNCAE</name>
<evidence type="ECO:0000313" key="2">
    <source>
        <dbReference type="EMBL" id="TET92711.1"/>
    </source>
</evidence>
<dbReference type="InterPro" id="IPR012675">
    <property type="entry name" value="Beta-grasp_dom_sf"/>
</dbReference>
<dbReference type="SUPFAM" id="SSF54292">
    <property type="entry name" value="2Fe-2S ferredoxin-like"/>
    <property type="match status" value="1"/>
</dbReference>
<comment type="caution">
    <text evidence="2">The sequence shown here is derived from an EMBL/GenBank/DDBJ whole genome shotgun (WGS) entry which is preliminary data.</text>
</comment>
<accession>A0A523YME4</accession>
<dbReference type="InterPro" id="IPR036010">
    <property type="entry name" value="2Fe-2S_ferredoxin-like_sf"/>
</dbReference>